<evidence type="ECO:0000313" key="3">
    <source>
        <dbReference type="Proteomes" id="UP000799444"/>
    </source>
</evidence>
<dbReference type="Proteomes" id="UP000799444">
    <property type="component" value="Unassembled WGS sequence"/>
</dbReference>
<name>A0A9P4UV18_9PLEO</name>
<dbReference type="AlphaFoldDB" id="A0A9P4UV18"/>
<organism evidence="2 3">
    <name type="scientific">Polyplosphaeria fusca</name>
    <dbReference type="NCBI Taxonomy" id="682080"/>
    <lineage>
        <taxon>Eukaryota</taxon>
        <taxon>Fungi</taxon>
        <taxon>Dikarya</taxon>
        <taxon>Ascomycota</taxon>
        <taxon>Pezizomycotina</taxon>
        <taxon>Dothideomycetes</taxon>
        <taxon>Pleosporomycetidae</taxon>
        <taxon>Pleosporales</taxon>
        <taxon>Tetraplosphaeriaceae</taxon>
        <taxon>Polyplosphaeria</taxon>
    </lineage>
</organism>
<evidence type="ECO:0000313" key="2">
    <source>
        <dbReference type="EMBL" id="KAF2727769.1"/>
    </source>
</evidence>
<evidence type="ECO:0000256" key="1">
    <source>
        <dbReference type="SAM" id="SignalP"/>
    </source>
</evidence>
<comment type="caution">
    <text evidence="2">The sequence shown here is derived from an EMBL/GenBank/DDBJ whole genome shotgun (WGS) entry which is preliminary data.</text>
</comment>
<protein>
    <submittedName>
        <fullName evidence="2">Uncharacterized protein</fullName>
    </submittedName>
</protein>
<dbReference type="OrthoDB" id="3797255at2759"/>
<keyword evidence="1" id="KW-0732">Signal</keyword>
<proteinExistence type="predicted"/>
<accession>A0A9P4UV18</accession>
<sequence>MAHTATLVLSCLSFARFGFAGVPAGLDGTLQPRDVFPGASDLLSRDFDIVRTEIDGDEDVIYLQRRGNPLAERDRDDGDSCSDCSGYTPWDYSMEELAELAEDEMDEVDEALDERSLQMRGKSKGGKKTKSKEGVCMTTYLGAQIGGFNIESPPYPNNGDYENGKKKPIVFDFFPYDKPQQQSYWDLGVDDKFQYRPVVTRGTKKIRNLAVSIEHILEWNTFLQFINCETSSERCLHFAKWFGKEIGIETTLTVQKWKMDGSADGQAEQKQVTGQRMKGIDWITRQYPGTKATSYYEHEFVSLHDDVNGRKMAAWDGKDVVRKEDMEMNLDNKYKRDGDPQRKANIDKNQGLCDASRKMRDVLAVYEYHKHPLIMKIMKAQADRIGAALEYVEHVLETTGIKPQGSTDDVPVEMDFQNQQDPDPKNWNTVTEQYTRMTEGSLKSQWEDFLTEKWKDSKDTLENFLAKWMPKLDGAKTVKRGVGDTFSTQCGMATAKELKDRKDFLRAAITKATQTPWTNWFL</sequence>
<feature type="chain" id="PRO_5040383363" evidence="1">
    <location>
        <begin position="21"/>
        <end position="522"/>
    </location>
</feature>
<keyword evidence="3" id="KW-1185">Reference proteome</keyword>
<gene>
    <name evidence="2" type="ORF">EJ04DRAFT_593979</name>
</gene>
<feature type="signal peptide" evidence="1">
    <location>
        <begin position="1"/>
        <end position="20"/>
    </location>
</feature>
<reference evidence="2" key="1">
    <citation type="journal article" date="2020" name="Stud. Mycol.">
        <title>101 Dothideomycetes genomes: a test case for predicting lifestyles and emergence of pathogens.</title>
        <authorList>
            <person name="Haridas S."/>
            <person name="Albert R."/>
            <person name="Binder M."/>
            <person name="Bloem J."/>
            <person name="Labutti K."/>
            <person name="Salamov A."/>
            <person name="Andreopoulos B."/>
            <person name="Baker S."/>
            <person name="Barry K."/>
            <person name="Bills G."/>
            <person name="Bluhm B."/>
            <person name="Cannon C."/>
            <person name="Castanera R."/>
            <person name="Culley D."/>
            <person name="Daum C."/>
            <person name="Ezra D."/>
            <person name="Gonzalez J."/>
            <person name="Henrissat B."/>
            <person name="Kuo A."/>
            <person name="Liang C."/>
            <person name="Lipzen A."/>
            <person name="Lutzoni F."/>
            <person name="Magnuson J."/>
            <person name="Mondo S."/>
            <person name="Nolan M."/>
            <person name="Ohm R."/>
            <person name="Pangilinan J."/>
            <person name="Park H.-J."/>
            <person name="Ramirez L."/>
            <person name="Alfaro M."/>
            <person name="Sun H."/>
            <person name="Tritt A."/>
            <person name="Yoshinaga Y."/>
            <person name="Zwiers L.-H."/>
            <person name="Turgeon B."/>
            <person name="Goodwin S."/>
            <person name="Spatafora J."/>
            <person name="Crous P."/>
            <person name="Grigoriev I."/>
        </authorList>
    </citation>
    <scope>NUCLEOTIDE SEQUENCE</scope>
    <source>
        <strain evidence="2">CBS 125425</strain>
    </source>
</reference>
<dbReference type="EMBL" id="ML996313">
    <property type="protein sequence ID" value="KAF2727769.1"/>
    <property type="molecule type" value="Genomic_DNA"/>
</dbReference>